<reference evidence="2" key="1">
    <citation type="journal article" date="2024" name="J. Gen. Virol.">
        <title>Novel phages of Pseudomonas syringae unveil numerous potential auxiliary metabolic genes.</title>
        <authorList>
            <person name="Feltin C."/>
            <person name="Garneau J.R."/>
            <person name="Morris C.E."/>
            <person name="Berard A."/>
            <person name="Torres-Barcelo C."/>
        </authorList>
    </citation>
    <scope>NUCLEOTIDE SEQUENCE</scope>
</reference>
<feature type="region of interest" description="Disordered" evidence="1">
    <location>
        <begin position="214"/>
        <end position="234"/>
    </location>
</feature>
<evidence type="ECO:0000256" key="1">
    <source>
        <dbReference type="SAM" id="MobiDB-lite"/>
    </source>
</evidence>
<evidence type="ECO:0000313" key="2">
    <source>
        <dbReference type="EMBL" id="XAI70115.1"/>
    </source>
</evidence>
<dbReference type="EMBL" id="PP179318">
    <property type="protein sequence ID" value="XAI70115.1"/>
    <property type="molecule type" value="Genomic_DNA"/>
</dbReference>
<protein>
    <submittedName>
        <fullName evidence="2">Uncharacterized protein</fullName>
    </submittedName>
</protein>
<accession>A0AAU6W092</accession>
<organism evidence="2">
    <name type="scientific">Pseudomonas phage Nican01</name>
    <dbReference type="NCBI Taxonomy" id="3138540"/>
    <lineage>
        <taxon>Viruses</taxon>
        <taxon>Duplodnaviria</taxon>
        <taxon>Heunggongvirae</taxon>
        <taxon>Uroviricota</taxon>
        <taxon>Caudoviricetes</taxon>
        <taxon>Nickievirus</taxon>
    </lineage>
</organism>
<proteinExistence type="predicted"/>
<sequence length="234" mass="26469">MIWPFTELKKLRDALAMANETNLQAERNFRSLHRTSVEQGNLIDKLTSKVTTIAGWCETAEANEKKLAAELEIERMRLVACGVAAMSNTRESAGIQRVKKDSPFYCASVQDVHNAVDREMALREKVETYEQALRELSCLGNGERPGNSNGNMIAIRALEKHSSTKNCVKCGCEMIPMHDTDKKLCSNGACGHEVDWKLEEGQRYMYKENVEPFVEDRSKSQDDLEPPRSNLERL</sequence>
<name>A0AAU6W092_9CAUD</name>
<gene>
    <name evidence="2" type="ORF">Nican01_00102</name>
</gene>